<dbReference type="GO" id="GO:0003676">
    <property type="term" value="F:nucleic acid binding"/>
    <property type="evidence" value="ECO:0007669"/>
    <property type="project" value="InterPro"/>
</dbReference>
<keyword evidence="5" id="KW-1185">Reference proteome</keyword>
<proteinExistence type="predicted"/>
<feature type="region of interest" description="Disordered" evidence="2">
    <location>
        <begin position="426"/>
        <end position="471"/>
    </location>
</feature>
<evidence type="ECO:0000256" key="1">
    <source>
        <dbReference type="PROSITE-ProRule" id="PRU00047"/>
    </source>
</evidence>
<accession>A0A423WFT6</accession>
<comment type="caution">
    <text evidence="4">The sequence shown here is derived from an EMBL/GenBank/DDBJ whole genome shotgun (WGS) entry which is preliminary data.</text>
</comment>
<keyword evidence="1" id="KW-0479">Metal-binding</keyword>
<keyword evidence="1" id="KW-0862">Zinc</keyword>
<feature type="compositionally biased region" description="Gly residues" evidence="2">
    <location>
        <begin position="451"/>
        <end position="465"/>
    </location>
</feature>
<evidence type="ECO:0000256" key="2">
    <source>
        <dbReference type="SAM" id="MobiDB-lite"/>
    </source>
</evidence>
<dbReference type="Pfam" id="PF00098">
    <property type="entry name" value="zf-CCHC"/>
    <property type="match status" value="1"/>
</dbReference>
<dbReference type="InterPro" id="IPR036875">
    <property type="entry name" value="Znf_CCHC_sf"/>
</dbReference>
<feature type="region of interest" description="Disordered" evidence="2">
    <location>
        <begin position="64"/>
        <end position="105"/>
    </location>
</feature>
<dbReference type="EMBL" id="LJZO01000005">
    <property type="protein sequence ID" value="ROW02302.1"/>
    <property type="molecule type" value="Genomic_DNA"/>
</dbReference>
<protein>
    <recommendedName>
        <fullName evidence="3">CCHC-type domain-containing protein</fullName>
    </recommendedName>
</protein>
<sequence>MSAKHNNNYNYNNMGRGRGGFGRRGGLGRGQAARGPCYRCGEVGHFARECPQQAPVERIEAMRGHGAYQRSSPDTRAPIPAPAPSLPPAPSSSPPPGPPITWPRKADPREIKEQEQQFFEYYKKRGFVETTIEAGATDQRPRFLPRAFHPYHEYAGDTFIRNTRIQEGGFGANTYDEDFVVHTRPASSLPELERQRLEWLNVAMEKLQKAREGPDRPEKSQEVQDLQREARRLWLPLQQFVPPLRQGNEADGFLDERVCEQPKDVAANNPIRDTLYRFKPAIERMEKFGVFGTEEVVEDGEKVTVNRTWKQGDTWGPKREGSAEGPSEDYRTPTFHGFLPRHNRPNRIGLGHLGYDDVYLRARDGIWFTHEDVHGRPWRQSRRDTLRFVSDQGSEVVVKHQLCEDNPVLDKTSPTAKPISVLLDEKHRDNSGQAPHLGLNPTFRSRSRGRGSTGQGWGQARGGGSRDLNWN</sequence>
<evidence type="ECO:0000313" key="4">
    <source>
        <dbReference type="EMBL" id="ROW02302.1"/>
    </source>
</evidence>
<dbReference type="AlphaFoldDB" id="A0A423WFT6"/>
<name>A0A423WFT6_CYTCH</name>
<evidence type="ECO:0000259" key="3">
    <source>
        <dbReference type="PROSITE" id="PS50158"/>
    </source>
</evidence>
<feature type="region of interest" description="Disordered" evidence="2">
    <location>
        <begin position="311"/>
        <end position="330"/>
    </location>
</feature>
<dbReference type="OrthoDB" id="5262189at2759"/>
<feature type="compositionally biased region" description="Pro residues" evidence="2">
    <location>
        <begin position="79"/>
        <end position="101"/>
    </location>
</feature>
<dbReference type="Gene3D" id="4.10.60.10">
    <property type="entry name" value="Zinc finger, CCHC-type"/>
    <property type="match status" value="1"/>
</dbReference>
<feature type="domain" description="CCHC-type" evidence="3">
    <location>
        <begin position="37"/>
        <end position="52"/>
    </location>
</feature>
<dbReference type="GO" id="GO:0008270">
    <property type="term" value="F:zinc ion binding"/>
    <property type="evidence" value="ECO:0007669"/>
    <property type="project" value="UniProtKB-KW"/>
</dbReference>
<dbReference type="SMART" id="SM00343">
    <property type="entry name" value="ZnF_C2HC"/>
    <property type="match status" value="1"/>
</dbReference>
<organism evidence="4 5">
    <name type="scientific">Cytospora chrysosperma</name>
    <name type="common">Cytospora canker fungus</name>
    <name type="synonym">Sphaeria chrysosperma</name>
    <dbReference type="NCBI Taxonomy" id="252740"/>
    <lineage>
        <taxon>Eukaryota</taxon>
        <taxon>Fungi</taxon>
        <taxon>Dikarya</taxon>
        <taxon>Ascomycota</taxon>
        <taxon>Pezizomycotina</taxon>
        <taxon>Sordariomycetes</taxon>
        <taxon>Sordariomycetidae</taxon>
        <taxon>Diaporthales</taxon>
        <taxon>Cytosporaceae</taxon>
        <taxon>Cytospora</taxon>
    </lineage>
</organism>
<dbReference type="Proteomes" id="UP000284375">
    <property type="component" value="Unassembled WGS sequence"/>
</dbReference>
<gene>
    <name evidence="4" type="ORF">VSDG_02351</name>
</gene>
<dbReference type="PROSITE" id="PS50158">
    <property type="entry name" value="ZF_CCHC"/>
    <property type="match status" value="1"/>
</dbReference>
<dbReference type="InterPro" id="IPR001878">
    <property type="entry name" value="Znf_CCHC"/>
</dbReference>
<dbReference type="SUPFAM" id="SSF57756">
    <property type="entry name" value="Retrovirus zinc finger-like domains"/>
    <property type="match status" value="1"/>
</dbReference>
<evidence type="ECO:0000313" key="5">
    <source>
        <dbReference type="Proteomes" id="UP000284375"/>
    </source>
</evidence>
<reference evidence="4 5" key="1">
    <citation type="submission" date="2015-09" db="EMBL/GenBank/DDBJ databases">
        <title>Host preference determinants of Valsa canker pathogens revealed by comparative genomics.</title>
        <authorList>
            <person name="Yin Z."/>
            <person name="Huang L."/>
        </authorList>
    </citation>
    <scope>NUCLEOTIDE SEQUENCE [LARGE SCALE GENOMIC DNA]</scope>
    <source>
        <strain evidence="4 5">YSFL</strain>
    </source>
</reference>
<keyword evidence="1" id="KW-0863">Zinc-finger</keyword>